<sequence length="108" mass="12294">MRSDHYTYQVAWSEEDQEFVGTVLEFRSLSWLDADRDAALAGITSLVEDVIADMLESGEDVPLPYGERSYSGRFQVRMPPEVHRRLAMDAAREGISLNRLINSRLTSE</sequence>
<protein>
    <submittedName>
        <fullName evidence="1">HicB</fullName>
    </submittedName>
</protein>
<dbReference type="InterPro" id="IPR035069">
    <property type="entry name" value="TTHA1013/TTHA0281-like"/>
</dbReference>
<dbReference type="GO" id="GO:0006355">
    <property type="term" value="P:regulation of DNA-templated transcription"/>
    <property type="evidence" value="ECO:0007669"/>
    <property type="project" value="InterPro"/>
</dbReference>
<dbReference type="AlphaFoldDB" id="A0A095Y5Q9"/>
<accession>A0A095Y5Q9</accession>
<dbReference type="EMBL" id="JRNE01000040">
    <property type="protein sequence ID" value="KGF17346.1"/>
    <property type="molecule type" value="Genomic_DNA"/>
</dbReference>
<evidence type="ECO:0000313" key="1">
    <source>
        <dbReference type="EMBL" id="KGF17346.1"/>
    </source>
</evidence>
<gene>
    <name evidence="1" type="ORF">HMPREF1650_04030</name>
</gene>
<dbReference type="InterPro" id="IPR008651">
    <property type="entry name" value="Uncharacterised_HicB"/>
</dbReference>
<dbReference type="Pfam" id="PF05534">
    <property type="entry name" value="HicB"/>
    <property type="match status" value="1"/>
</dbReference>
<dbReference type="eggNOG" id="COG4226">
    <property type="taxonomic scope" value="Bacteria"/>
</dbReference>
<dbReference type="InterPro" id="IPR010985">
    <property type="entry name" value="Ribbon_hlx_hlx"/>
</dbReference>
<dbReference type="InterPro" id="IPR013321">
    <property type="entry name" value="Arc_rbn_hlx_hlx"/>
</dbReference>
<comment type="caution">
    <text evidence="1">The sequence shown here is derived from an EMBL/GenBank/DDBJ whole genome shotgun (WGS) entry which is preliminary data.</text>
</comment>
<dbReference type="Gene3D" id="1.10.1220.10">
    <property type="entry name" value="Met repressor-like"/>
    <property type="match status" value="1"/>
</dbReference>
<dbReference type="SUPFAM" id="SSF143100">
    <property type="entry name" value="TTHA1013/TTHA0281-like"/>
    <property type="match status" value="1"/>
</dbReference>
<dbReference type="SUPFAM" id="SSF47598">
    <property type="entry name" value="Ribbon-helix-helix"/>
    <property type="match status" value="1"/>
</dbReference>
<name>A0A095Y5Q9_9CORY</name>
<evidence type="ECO:0000313" key="2">
    <source>
        <dbReference type="Proteomes" id="UP000029548"/>
    </source>
</evidence>
<reference evidence="1 2" key="1">
    <citation type="submission" date="2014-07" db="EMBL/GenBank/DDBJ databases">
        <authorList>
            <person name="McCorrison J."/>
            <person name="Sanka R."/>
            <person name="Torralba M."/>
            <person name="Gillis M."/>
            <person name="Haft D.H."/>
            <person name="Methe B."/>
            <person name="Sutton G."/>
            <person name="Nelson K.E."/>
        </authorList>
    </citation>
    <scope>NUCLEOTIDE SEQUENCE [LARGE SCALE GENOMIC DNA]</scope>
    <source>
        <strain evidence="1 2">DNF00450</strain>
    </source>
</reference>
<organism evidence="1 2">
    <name type="scientific">Corynebacterium freneyi DNF00450</name>
    <dbReference type="NCBI Taxonomy" id="1287475"/>
    <lineage>
        <taxon>Bacteria</taxon>
        <taxon>Bacillati</taxon>
        <taxon>Actinomycetota</taxon>
        <taxon>Actinomycetes</taxon>
        <taxon>Mycobacteriales</taxon>
        <taxon>Corynebacteriaceae</taxon>
        <taxon>Corynebacterium</taxon>
    </lineage>
</organism>
<proteinExistence type="predicted"/>
<dbReference type="Proteomes" id="UP000029548">
    <property type="component" value="Unassembled WGS sequence"/>
</dbReference>